<dbReference type="OrthoDB" id="7541343at2759"/>
<keyword evidence="8" id="KW-1185">Reference proteome</keyword>
<keyword evidence="3" id="KW-0862">Zinc</keyword>
<evidence type="ECO:0000256" key="3">
    <source>
        <dbReference type="ARBA" id="ARBA00022833"/>
    </source>
</evidence>
<dbReference type="InterPro" id="IPR006612">
    <property type="entry name" value="THAP_Znf"/>
</dbReference>
<dbReference type="Pfam" id="PF21788">
    <property type="entry name" value="TNP-like_GBD"/>
    <property type="match status" value="1"/>
</dbReference>
<dbReference type="GO" id="GO:0008270">
    <property type="term" value="F:zinc ion binding"/>
    <property type="evidence" value="ECO:0007669"/>
    <property type="project" value="UniProtKB-KW"/>
</dbReference>
<sequence>MDGTGTNTRWCSAPGCMLNIKIMRRHFFRFPKDRKRWLEWIKACNRMDLVPIGPEFANRYYRICHLHFRVEMFRNIEGRIYLSKEAVPSIFLKPLQQTGDGNSSTTLFQPISFVTIFLKPESRNRNSTDLSQSEVSEMHPVKPDERDTAIISPVQALFPRSSLKQTYEDRNVSSAQTLLLDVKKENDNRNTSAEIQFIKEIDTNTEAVSTLARIFPKEECSNSDIIDLTSIDSPVPTTSKTVSVCTPPSKTVSICTTSSKTVSVHTTQQNGDRTPKRRHWNISTQTPEAWIRGKRPMEKSEICADNLITKRRKTFDAENEDNRLNMDQFKTACTDLLPRNSAMLVSACINACEKPKTKKNFKDKQLALELFFMASGAYRFYRPLCLLPTTRQLWRHIRNWDIPPGLNDNVLNALRLKIKSLLSTERHCSLSVKEMRLRPHLFYNLTRDKIIGFHDTGTEKRRTLARKVLVIMACSLVGDWEQPIAYYFHSNTCHTDILKDLIFQAIIRLKSINVTVHVLITNTSPTFLRLSRLLGISVERPSFLVNNERVFFVFDVTRLMRTTRNVFRTHDFRFRDKRASWMDIELFFRRDSQMRLPLAPKLSLSHLEPKGCQKIETKYAVQIFSGSIAAGLSAHIASGELPLEMIGTMEFIHNFDQLFDIFNSSTSTKSNTKNFEQTFTGSMHEMSFLQQTLDFLKSIKIVDRNGACVKSIKCFDHWQITINAVIQLWNVLQQHQLPSLCTRRLNLESIERVFRSIRRQSGNRVRPTPILFTYAFKNLVSKHFLEHSSGGDSAVNGRKILKRIETASTPSMSSLANEVPPATQVLNISATNYRNIDLRLPERSAFKRVCEFLLNECLLVHINCNVCIAYATKESSLSSRDTSSSFHLYISSLEDMFMRNFEKLSIEKNLGAQMLQLAQQIDYKPPCPDFPIVFLIKLFLRMRVYFTLSRHNKICKGIESRSSLNVIQL</sequence>
<organism evidence="7 8">
    <name type="scientific">Trachymyrmex septentrionalis</name>
    <dbReference type="NCBI Taxonomy" id="34720"/>
    <lineage>
        <taxon>Eukaryota</taxon>
        <taxon>Metazoa</taxon>
        <taxon>Ecdysozoa</taxon>
        <taxon>Arthropoda</taxon>
        <taxon>Hexapoda</taxon>
        <taxon>Insecta</taxon>
        <taxon>Pterygota</taxon>
        <taxon>Neoptera</taxon>
        <taxon>Endopterygota</taxon>
        <taxon>Hymenoptera</taxon>
        <taxon>Apocrita</taxon>
        <taxon>Aculeata</taxon>
        <taxon>Formicoidea</taxon>
        <taxon>Formicidae</taxon>
        <taxon>Myrmicinae</taxon>
        <taxon>Trachymyrmex</taxon>
    </lineage>
</organism>
<dbReference type="SMART" id="SM00692">
    <property type="entry name" value="DM3"/>
    <property type="match status" value="1"/>
</dbReference>
<dbReference type="InterPro" id="IPR026516">
    <property type="entry name" value="THAP1/10"/>
</dbReference>
<accession>A0A195F863</accession>
<evidence type="ECO:0000313" key="8">
    <source>
        <dbReference type="Proteomes" id="UP000078541"/>
    </source>
</evidence>
<evidence type="ECO:0000256" key="1">
    <source>
        <dbReference type="ARBA" id="ARBA00022723"/>
    </source>
</evidence>
<evidence type="ECO:0000256" key="4">
    <source>
        <dbReference type="ARBA" id="ARBA00023125"/>
    </source>
</evidence>
<dbReference type="GO" id="GO:0043565">
    <property type="term" value="F:sequence-specific DNA binding"/>
    <property type="evidence" value="ECO:0007669"/>
    <property type="project" value="InterPro"/>
</dbReference>
<keyword evidence="1" id="KW-0479">Metal-binding</keyword>
<name>A0A195F863_9HYME</name>
<dbReference type="PANTHER" id="PTHR46600">
    <property type="entry name" value="THAP DOMAIN-CONTAINING"/>
    <property type="match status" value="1"/>
</dbReference>
<keyword evidence="4 5" id="KW-0238">DNA-binding</keyword>
<dbReference type="AlphaFoldDB" id="A0A195F863"/>
<dbReference type="SMART" id="SM00980">
    <property type="entry name" value="THAP"/>
    <property type="match status" value="1"/>
</dbReference>
<dbReference type="Pfam" id="PF05485">
    <property type="entry name" value="THAP"/>
    <property type="match status" value="1"/>
</dbReference>
<keyword evidence="2 5" id="KW-0863">Zinc-finger</keyword>
<dbReference type="EMBL" id="KQ981744">
    <property type="protein sequence ID" value="KYN36249.1"/>
    <property type="molecule type" value="Genomic_DNA"/>
</dbReference>
<dbReference type="Pfam" id="PF21787">
    <property type="entry name" value="TNP-like_RNaseH_N"/>
    <property type="match status" value="1"/>
</dbReference>
<protein>
    <submittedName>
        <fullName evidence="7">THAP domain-containing protein 9</fullName>
    </submittedName>
</protein>
<dbReference type="InterPro" id="IPR048366">
    <property type="entry name" value="TNP-like_GBD"/>
</dbReference>
<dbReference type="InterPro" id="IPR048365">
    <property type="entry name" value="TNP-like_RNaseH_N"/>
</dbReference>
<proteinExistence type="predicted"/>
<evidence type="ECO:0000313" key="7">
    <source>
        <dbReference type="EMBL" id="KYN36249.1"/>
    </source>
</evidence>
<dbReference type="STRING" id="34720.A0A195F863"/>
<evidence type="ECO:0000256" key="5">
    <source>
        <dbReference type="PROSITE-ProRule" id="PRU00309"/>
    </source>
</evidence>
<evidence type="ECO:0000259" key="6">
    <source>
        <dbReference type="PROSITE" id="PS50950"/>
    </source>
</evidence>
<dbReference type="Proteomes" id="UP000078541">
    <property type="component" value="Unassembled WGS sequence"/>
</dbReference>
<dbReference type="KEGG" id="tsep:108751045"/>
<dbReference type="PROSITE" id="PS50950">
    <property type="entry name" value="ZF_THAP"/>
    <property type="match status" value="1"/>
</dbReference>
<dbReference type="PANTHER" id="PTHR46600:SF11">
    <property type="entry name" value="THAP DOMAIN-CONTAINING PROTEIN 10"/>
    <property type="match status" value="1"/>
</dbReference>
<reference evidence="7 8" key="1">
    <citation type="submission" date="2016-03" db="EMBL/GenBank/DDBJ databases">
        <title>Trachymyrmex septentrionalis WGS genome.</title>
        <authorList>
            <person name="Nygaard S."/>
            <person name="Hu H."/>
            <person name="Boomsma J."/>
            <person name="Zhang G."/>
        </authorList>
    </citation>
    <scope>NUCLEOTIDE SEQUENCE [LARGE SCALE GENOMIC DNA]</scope>
    <source>
        <strain evidence="7">Tsep2-gDNA-1</strain>
        <tissue evidence="7">Whole body</tissue>
    </source>
</reference>
<evidence type="ECO:0000256" key="2">
    <source>
        <dbReference type="ARBA" id="ARBA00022771"/>
    </source>
</evidence>
<gene>
    <name evidence="7" type="ORF">ALC56_09209</name>
</gene>
<dbReference type="SUPFAM" id="SSF57716">
    <property type="entry name" value="Glucocorticoid receptor-like (DNA-binding domain)"/>
    <property type="match status" value="1"/>
</dbReference>
<feature type="domain" description="THAP-type" evidence="6">
    <location>
        <begin position="1"/>
        <end position="91"/>
    </location>
</feature>